<dbReference type="GO" id="GO:0006189">
    <property type="term" value="P:'de novo' IMP biosynthetic process"/>
    <property type="evidence" value="ECO:0007669"/>
    <property type="project" value="UniProtKB-UniRule"/>
</dbReference>
<gene>
    <name evidence="14" type="primary">purD</name>
    <name evidence="17" type="ORF">CSUNSWCD_1209</name>
</gene>
<keyword evidence="7 15" id="KW-0547">Nucleotide-binding</keyword>
<dbReference type="InterPro" id="IPR000115">
    <property type="entry name" value="PRibGlycinamide_synth"/>
</dbReference>
<dbReference type="InterPro" id="IPR016185">
    <property type="entry name" value="PreATP-grasp_dom_sf"/>
</dbReference>
<evidence type="ECO:0000313" key="17">
    <source>
        <dbReference type="EMBL" id="EKU11885.1"/>
    </source>
</evidence>
<protein>
    <recommendedName>
        <fullName evidence="4 14">Phosphoribosylamine--glycine ligase</fullName>
        <ecNumber evidence="4 14">6.3.4.13</ecNumber>
    </recommendedName>
    <alternativeName>
        <fullName evidence="14">GARS</fullName>
    </alternativeName>
    <alternativeName>
        <fullName evidence="12 14">Glycinamide ribonucleotide synthetase</fullName>
    </alternativeName>
    <alternativeName>
        <fullName evidence="13 14">Phosphoribosylglycinamide synthetase</fullName>
    </alternativeName>
</protein>
<dbReference type="InterPro" id="IPR013815">
    <property type="entry name" value="ATP_grasp_subdomain_1"/>
</dbReference>
<comment type="similarity">
    <text evidence="11 14">Belongs to the GARS family.</text>
</comment>
<dbReference type="InterPro" id="IPR020562">
    <property type="entry name" value="PRibGlycinamide_synth_N"/>
</dbReference>
<dbReference type="InterPro" id="IPR011761">
    <property type="entry name" value="ATP-grasp"/>
</dbReference>
<keyword evidence="10" id="KW-0464">Manganese</keyword>
<comment type="cofactor">
    <cofactor evidence="1">
        <name>Mn(2+)</name>
        <dbReference type="ChEBI" id="CHEBI:29035"/>
    </cofactor>
</comment>
<evidence type="ECO:0000256" key="2">
    <source>
        <dbReference type="ARBA" id="ARBA00001946"/>
    </source>
</evidence>
<dbReference type="Proteomes" id="UP000011939">
    <property type="component" value="Unassembled WGS sequence"/>
</dbReference>
<dbReference type="PANTHER" id="PTHR43472:SF1">
    <property type="entry name" value="PHOSPHORIBOSYLAMINE--GLYCINE LIGASE, CHLOROPLASTIC"/>
    <property type="match status" value="1"/>
</dbReference>
<dbReference type="InterPro" id="IPR020561">
    <property type="entry name" value="PRibGlycinamid_synth_ATP-grasp"/>
</dbReference>
<dbReference type="HAMAP" id="MF_00138">
    <property type="entry name" value="GARS"/>
    <property type="match status" value="1"/>
</dbReference>
<dbReference type="InterPro" id="IPR037123">
    <property type="entry name" value="PRibGlycinamide_synth_C_sf"/>
</dbReference>
<dbReference type="PANTHER" id="PTHR43472">
    <property type="entry name" value="PHOSPHORIBOSYLAMINE--GLYCINE LIGASE"/>
    <property type="match status" value="1"/>
</dbReference>
<evidence type="ECO:0000256" key="4">
    <source>
        <dbReference type="ARBA" id="ARBA00013255"/>
    </source>
</evidence>
<name>M5IL70_9BACT</name>
<evidence type="ECO:0000256" key="7">
    <source>
        <dbReference type="ARBA" id="ARBA00022741"/>
    </source>
</evidence>
<dbReference type="STRING" id="1244083.CSUNSWCD_1209"/>
<dbReference type="SMART" id="SM01210">
    <property type="entry name" value="GARS_C"/>
    <property type="match status" value="1"/>
</dbReference>
<dbReference type="PATRIC" id="fig|1244083.3.peg.583"/>
<evidence type="ECO:0000256" key="6">
    <source>
        <dbReference type="ARBA" id="ARBA00022723"/>
    </source>
</evidence>
<sequence length="461" mass="50015">MASFERASARSCDLKEPPICKVGFEFSGHLYAHRSLGFFIFGEIMKILIIGSGGREYSIALRLQESRKHELFFAPGNGATSKLGTNLNIKDYNQLAEFAETEQIELTIVGPEAPLSDGVVDIFKARNLNIFGPSKSAARLEGSKAFMKDFLARNAIRTAAYLNTDDYDSAAKFIDSLTAPVVVKADGLCAGKGVIIAQSRDEAKATARDMLSGESFGEAGKRVVVEEFLDGFELSFFAICDGENFVSLPVAQDHKRLKDNDEGPNTGGMGAYAPSPLASQELIRQVEEEVVEPTLKGMKAEGNPFCGVLFVGLMVVKGVPYVLEFNVRFGDPECEVLMPLIDGDLGEILLNAAKGNLKPVKLKDEFAVGVVMASNNYPFSSSPKAKISVKNVPENSHIAYAGVSEQGGEIYADGGRVLVCIGLGKSIKQAQQKAYELCENVEFDGAQYRKDIAWQMLKGRE</sequence>
<dbReference type="EMBL" id="AMZQ01000002">
    <property type="protein sequence ID" value="EKU11885.1"/>
    <property type="molecule type" value="Genomic_DNA"/>
</dbReference>
<keyword evidence="8 14" id="KW-0658">Purine biosynthesis</keyword>
<comment type="cofactor">
    <cofactor evidence="2">
        <name>Mg(2+)</name>
        <dbReference type="ChEBI" id="CHEBI:18420"/>
    </cofactor>
</comment>
<dbReference type="SUPFAM" id="SSF51246">
    <property type="entry name" value="Rudiment single hybrid motif"/>
    <property type="match status" value="1"/>
</dbReference>
<dbReference type="Pfam" id="PF02843">
    <property type="entry name" value="GARS_C"/>
    <property type="match status" value="1"/>
</dbReference>
<dbReference type="Gene3D" id="3.30.470.20">
    <property type="entry name" value="ATP-grasp fold, B domain"/>
    <property type="match status" value="1"/>
</dbReference>
<dbReference type="Pfam" id="PF02844">
    <property type="entry name" value="GARS_N"/>
    <property type="match status" value="1"/>
</dbReference>
<dbReference type="InterPro" id="IPR020559">
    <property type="entry name" value="PRibGlycinamide_synth_CS"/>
</dbReference>
<dbReference type="Gene3D" id="3.90.600.10">
    <property type="entry name" value="Phosphoribosylglycinamide synthetase, C-terminal domain"/>
    <property type="match status" value="1"/>
</dbReference>
<dbReference type="GO" id="GO:0005524">
    <property type="term" value="F:ATP binding"/>
    <property type="evidence" value="ECO:0007669"/>
    <property type="project" value="UniProtKB-UniRule"/>
</dbReference>
<comment type="caution">
    <text evidence="17">The sequence shown here is derived from an EMBL/GenBank/DDBJ whole genome shotgun (WGS) entry which is preliminary data.</text>
</comment>
<keyword evidence="9 15" id="KW-0067">ATP-binding</keyword>
<dbReference type="GO" id="GO:0004637">
    <property type="term" value="F:phosphoribosylamine-glycine ligase activity"/>
    <property type="evidence" value="ECO:0007669"/>
    <property type="project" value="UniProtKB-UniRule"/>
</dbReference>
<evidence type="ECO:0000256" key="14">
    <source>
        <dbReference type="HAMAP-Rule" id="MF_00138"/>
    </source>
</evidence>
<dbReference type="Pfam" id="PF01071">
    <property type="entry name" value="GARS_A"/>
    <property type="match status" value="1"/>
</dbReference>
<reference evidence="17 18" key="1">
    <citation type="journal article" date="2013" name="Genome Announc.">
        <title>Genome Sequence of Campylobacter showae UNSWCD, Isolated from a Patient with Crohn's Disease.</title>
        <authorList>
            <person name="Tay A.P."/>
            <person name="Kaakoush N.O."/>
            <person name="Deshpande N.P."/>
            <person name="Chen Z."/>
            <person name="Mitchell H."/>
            <person name="Wilkins M.R."/>
        </authorList>
    </citation>
    <scope>NUCLEOTIDE SEQUENCE [LARGE SCALE GENOMIC DNA]</scope>
    <source>
        <strain evidence="17 18">CSUNSWCD</strain>
    </source>
</reference>
<dbReference type="UniPathway" id="UPA00074">
    <property type="reaction ID" value="UER00125"/>
</dbReference>
<evidence type="ECO:0000256" key="9">
    <source>
        <dbReference type="ARBA" id="ARBA00022840"/>
    </source>
</evidence>
<evidence type="ECO:0000256" key="3">
    <source>
        <dbReference type="ARBA" id="ARBA00005174"/>
    </source>
</evidence>
<dbReference type="SMART" id="SM01209">
    <property type="entry name" value="GARS_A"/>
    <property type="match status" value="1"/>
</dbReference>
<dbReference type="GO" id="GO:0046872">
    <property type="term" value="F:metal ion binding"/>
    <property type="evidence" value="ECO:0007669"/>
    <property type="project" value="UniProtKB-KW"/>
</dbReference>
<evidence type="ECO:0000256" key="13">
    <source>
        <dbReference type="ARBA" id="ARBA00042864"/>
    </source>
</evidence>
<organism evidence="17 18">
    <name type="scientific">Campylobacter showae CSUNSWCD</name>
    <dbReference type="NCBI Taxonomy" id="1244083"/>
    <lineage>
        <taxon>Bacteria</taxon>
        <taxon>Pseudomonadati</taxon>
        <taxon>Campylobacterota</taxon>
        <taxon>Epsilonproteobacteria</taxon>
        <taxon>Campylobacterales</taxon>
        <taxon>Campylobacteraceae</taxon>
        <taxon>Campylobacter</taxon>
    </lineage>
</organism>
<dbReference type="eggNOG" id="COG0151">
    <property type="taxonomic scope" value="Bacteria"/>
</dbReference>
<dbReference type="Gene3D" id="3.40.50.20">
    <property type="match status" value="1"/>
</dbReference>
<dbReference type="NCBIfam" id="TIGR00877">
    <property type="entry name" value="purD"/>
    <property type="match status" value="1"/>
</dbReference>
<proteinExistence type="inferred from homology"/>
<dbReference type="SUPFAM" id="SSF52440">
    <property type="entry name" value="PreATP-grasp domain"/>
    <property type="match status" value="1"/>
</dbReference>
<dbReference type="SUPFAM" id="SSF56059">
    <property type="entry name" value="Glutathione synthetase ATP-binding domain-like"/>
    <property type="match status" value="1"/>
</dbReference>
<evidence type="ECO:0000256" key="1">
    <source>
        <dbReference type="ARBA" id="ARBA00001936"/>
    </source>
</evidence>
<accession>M5IL70</accession>
<dbReference type="InterPro" id="IPR011054">
    <property type="entry name" value="Rudment_hybrid_motif"/>
</dbReference>
<dbReference type="FunFam" id="3.30.470.20:FF:000018">
    <property type="entry name" value="Trifunctional purine biosynthetic protein adenosine-3"/>
    <property type="match status" value="1"/>
</dbReference>
<evidence type="ECO:0000256" key="8">
    <source>
        <dbReference type="ARBA" id="ARBA00022755"/>
    </source>
</evidence>
<evidence type="ECO:0000256" key="15">
    <source>
        <dbReference type="PROSITE-ProRule" id="PRU00409"/>
    </source>
</evidence>
<evidence type="ECO:0000256" key="12">
    <source>
        <dbReference type="ARBA" id="ARBA00042242"/>
    </source>
</evidence>
<dbReference type="GO" id="GO:0009113">
    <property type="term" value="P:purine nucleobase biosynthetic process"/>
    <property type="evidence" value="ECO:0007669"/>
    <property type="project" value="InterPro"/>
</dbReference>
<keyword evidence="6" id="KW-0479">Metal-binding</keyword>
<evidence type="ECO:0000256" key="10">
    <source>
        <dbReference type="ARBA" id="ARBA00023211"/>
    </source>
</evidence>
<dbReference type="InterPro" id="IPR020560">
    <property type="entry name" value="PRibGlycinamide_synth_C-dom"/>
</dbReference>
<evidence type="ECO:0000256" key="11">
    <source>
        <dbReference type="ARBA" id="ARBA00038345"/>
    </source>
</evidence>
<keyword evidence="5 14" id="KW-0436">Ligase</keyword>
<evidence type="ECO:0000256" key="5">
    <source>
        <dbReference type="ARBA" id="ARBA00022598"/>
    </source>
</evidence>
<evidence type="ECO:0000313" key="18">
    <source>
        <dbReference type="Proteomes" id="UP000011939"/>
    </source>
</evidence>
<dbReference type="AlphaFoldDB" id="M5IL70"/>
<dbReference type="Gene3D" id="3.30.1490.20">
    <property type="entry name" value="ATP-grasp fold, A domain"/>
    <property type="match status" value="1"/>
</dbReference>
<feature type="domain" description="ATP-grasp" evidence="16">
    <location>
        <begin position="148"/>
        <end position="354"/>
    </location>
</feature>
<dbReference type="PROSITE" id="PS50975">
    <property type="entry name" value="ATP_GRASP"/>
    <property type="match status" value="1"/>
</dbReference>
<dbReference type="EC" id="6.3.4.13" evidence="4 14"/>
<comment type="catalytic activity">
    <reaction evidence="14">
        <text>5-phospho-beta-D-ribosylamine + glycine + ATP = N(1)-(5-phospho-beta-D-ribosyl)glycinamide + ADP + phosphate + H(+)</text>
        <dbReference type="Rhea" id="RHEA:17453"/>
        <dbReference type="ChEBI" id="CHEBI:15378"/>
        <dbReference type="ChEBI" id="CHEBI:30616"/>
        <dbReference type="ChEBI" id="CHEBI:43474"/>
        <dbReference type="ChEBI" id="CHEBI:57305"/>
        <dbReference type="ChEBI" id="CHEBI:58681"/>
        <dbReference type="ChEBI" id="CHEBI:143788"/>
        <dbReference type="ChEBI" id="CHEBI:456216"/>
        <dbReference type="EC" id="6.3.4.13"/>
    </reaction>
</comment>
<evidence type="ECO:0000259" key="16">
    <source>
        <dbReference type="PROSITE" id="PS50975"/>
    </source>
</evidence>
<comment type="pathway">
    <text evidence="3 14">Purine metabolism; IMP biosynthesis via de novo pathway; N(1)-(5-phospho-D-ribosyl)glycinamide from 5-phospho-alpha-D-ribose 1-diphosphate: step 2/2.</text>
</comment>
<dbReference type="PROSITE" id="PS00184">
    <property type="entry name" value="GARS"/>
    <property type="match status" value="1"/>
</dbReference>